<dbReference type="Pfam" id="PF14588">
    <property type="entry name" value="YjgF_endoribonc"/>
    <property type="match status" value="1"/>
</dbReference>
<dbReference type="PANTHER" id="PTHR43760">
    <property type="entry name" value="ENDORIBONUCLEASE-RELATED"/>
    <property type="match status" value="1"/>
</dbReference>
<dbReference type="Gene3D" id="3.30.1330.40">
    <property type="entry name" value="RutC-like"/>
    <property type="match status" value="1"/>
</dbReference>
<dbReference type="EMBL" id="FOWW01000003">
    <property type="protein sequence ID" value="SFP88622.1"/>
    <property type="molecule type" value="Genomic_DNA"/>
</dbReference>
<keyword evidence="3" id="KW-1185">Reference proteome</keyword>
<organism evidence="2 3">
    <name type="scientific">Amycolatopsis arida</name>
    <dbReference type="NCBI Taxonomy" id="587909"/>
    <lineage>
        <taxon>Bacteria</taxon>
        <taxon>Bacillati</taxon>
        <taxon>Actinomycetota</taxon>
        <taxon>Actinomycetes</taxon>
        <taxon>Pseudonocardiales</taxon>
        <taxon>Pseudonocardiaceae</taxon>
        <taxon>Amycolatopsis</taxon>
    </lineage>
</organism>
<proteinExistence type="predicted"/>
<evidence type="ECO:0000313" key="3">
    <source>
        <dbReference type="Proteomes" id="UP000198727"/>
    </source>
</evidence>
<dbReference type="InterPro" id="IPR035959">
    <property type="entry name" value="RutC-like_sf"/>
</dbReference>
<dbReference type="SUPFAM" id="SSF55298">
    <property type="entry name" value="YjgF-like"/>
    <property type="match status" value="1"/>
</dbReference>
<dbReference type="Proteomes" id="UP000198727">
    <property type="component" value="Unassembled WGS sequence"/>
</dbReference>
<dbReference type="InterPro" id="IPR013813">
    <property type="entry name" value="Endoribo_LPSP/chorism_mut-like"/>
</dbReference>
<dbReference type="OrthoDB" id="9806229at2"/>
<reference evidence="3" key="1">
    <citation type="submission" date="2016-10" db="EMBL/GenBank/DDBJ databases">
        <authorList>
            <person name="Varghese N."/>
            <person name="Submissions S."/>
        </authorList>
    </citation>
    <scope>NUCLEOTIDE SEQUENCE [LARGE SCALE GENOMIC DNA]</scope>
    <source>
        <strain evidence="3">CGMCC 4.5579</strain>
    </source>
</reference>
<dbReference type="PANTHER" id="PTHR43760:SF1">
    <property type="entry name" value="ENDORIBONUCLEASE L-PSP_CHORISMATE MUTASE-LIKE DOMAIN-CONTAINING PROTEIN"/>
    <property type="match status" value="1"/>
</dbReference>
<evidence type="ECO:0000259" key="1">
    <source>
        <dbReference type="Pfam" id="PF14588"/>
    </source>
</evidence>
<sequence length="161" mass="16391">MTTSPTEERLARLGLTLPEPPAAVAAFQPYVRAGATVYVSGQIATRDGGLVATGRLGAEVDLATGQEAARACALNVLAQLHAAAGSLDAVARLVKITVFVASDPAFTEQPRVADGASRLLLDVLGPAGEHARAAVGVAVLPQNTPIEVDATAVLEETGSNR</sequence>
<accession>A0A1I5TZY7</accession>
<name>A0A1I5TZY7_9PSEU</name>
<gene>
    <name evidence="2" type="ORF">SAMN05421810_103742</name>
</gene>
<dbReference type="CDD" id="cd02199">
    <property type="entry name" value="YjgF_YER057c_UK114_like_1"/>
    <property type="match status" value="1"/>
</dbReference>
<feature type="domain" description="Endoribonuclease L-PSP/chorismate mutase-like" evidence="1">
    <location>
        <begin position="7"/>
        <end position="144"/>
    </location>
</feature>
<dbReference type="AlphaFoldDB" id="A0A1I5TZY7"/>
<dbReference type="STRING" id="587909.SAMN05421810_103742"/>
<protein>
    <submittedName>
        <fullName evidence="2">Enamine deaminase RidA, house cleaning of reactive enamine intermediates, YjgF/YER057c/UK114 family</fullName>
    </submittedName>
</protein>
<dbReference type="RefSeq" id="WP_092530421.1">
    <property type="nucleotide sequence ID" value="NZ_FOWW01000003.1"/>
</dbReference>
<evidence type="ECO:0000313" key="2">
    <source>
        <dbReference type="EMBL" id="SFP88622.1"/>
    </source>
</evidence>